<proteinExistence type="predicted"/>
<accession>A0ABT5B8G6</accession>
<evidence type="ECO:0008006" key="5">
    <source>
        <dbReference type="Google" id="ProtNLM"/>
    </source>
</evidence>
<feature type="chain" id="PRO_5046940952" description="Lipoprotein" evidence="2">
    <location>
        <begin position="24"/>
        <end position="268"/>
    </location>
</feature>
<name>A0ABT5B8G6_9BACT</name>
<evidence type="ECO:0000256" key="2">
    <source>
        <dbReference type="SAM" id="SignalP"/>
    </source>
</evidence>
<evidence type="ECO:0000313" key="3">
    <source>
        <dbReference type="EMBL" id="MDC0670406.1"/>
    </source>
</evidence>
<feature type="region of interest" description="Disordered" evidence="1">
    <location>
        <begin position="29"/>
        <end position="48"/>
    </location>
</feature>
<gene>
    <name evidence="3" type="ORF">POL58_21805</name>
</gene>
<feature type="signal peptide" evidence="2">
    <location>
        <begin position="1"/>
        <end position="23"/>
    </location>
</feature>
<keyword evidence="4" id="KW-1185">Reference proteome</keyword>
<reference evidence="3 4" key="1">
    <citation type="submission" date="2022-11" db="EMBL/GenBank/DDBJ databases">
        <title>Minimal conservation of predation-associated metabolite biosynthetic gene clusters underscores biosynthetic potential of Myxococcota including descriptions for ten novel species: Archangium lansinium sp. nov., Myxococcus landrumus sp. nov., Nannocystis bai.</title>
        <authorList>
            <person name="Ahearne A."/>
            <person name="Stevens C."/>
            <person name="Dowd S."/>
        </authorList>
    </citation>
    <scope>NUCLEOTIDE SEQUENCE [LARGE SCALE GENOMIC DNA]</scope>
    <source>
        <strain evidence="3 4">NCELM</strain>
    </source>
</reference>
<dbReference type="PROSITE" id="PS51257">
    <property type="entry name" value="PROKAR_LIPOPROTEIN"/>
    <property type="match status" value="1"/>
</dbReference>
<sequence length="268" mass="28924">MAEARMDWFACAAIGLCAALACARPVEPGPPASPPAVGVPPEPVGDPPGPVGVDPSLLATSELMPGDVEVKCHAPHYLARCLQARAHPEVRFSWLLSLDVNTTDERGNQVALGEAALRERWQQVIDRLRADGAHEIVENWGLDSVLVTAPHPAVRGAMGLPQVYMVTPSCAEDDHEFCACERLRVDQCLAHAFCQDVRGLPRCREPAVLAGCTRAEGCADSITHAVDPRGGKWEFPSSCLPDQPGWRSLGFTIDMTTGEPRCERVHAR</sequence>
<dbReference type="EMBL" id="JAQNDN010000013">
    <property type="protein sequence ID" value="MDC0670406.1"/>
    <property type="molecule type" value="Genomic_DNA"/>
</dbReference>
<evidence type="ECO:0000313" key="4">
    <source>
        <dbReference type="Proteomes" id="UP001217838"/>
    </source>
</evidence>
<dbReference type="Proteomes" id="UP001217838">
    <property type="component" value="Unassembled WGS sequence"/>
</dbReference>
<organism evidence="3 4">
    <name type="scientific">Nannocystis radixulma</name>
    <dbReference type="NCBI Taxonomy" id="2995305"/>
    <lineage>
        <taxon>Bacteria</taxon>
        <taxon>Pseudomonadati</taxon>
        <taxon>Myxococcota</taxon>
        <taxon>Polyangia</taxon>
        <taxon>Nannocystales</taxon>
        <taxon>Nannocystaceae</taxon>
        <taxon>Nannocystis</taxon>
    </lineage>
</organism>
<dbReference type="RefSeq" id="WP_272000227.1">
    <property type="nucleotide sequence ID" value="NZ_JAQNDN010000013.1"/>
</dbReference>
<comment type="caution">
    <text evidence="3">The sequence shown here is derived from an EMBL/GenBank/DDBJ whole genome shotgun (WGS) entry which is preliminary data.</text>
</comment>
<evidence type="ECO:0000256" key="1">
    <source>
        <dbReference type="SAM" id="MobiDB-lite"/>
    </source>
</evidence>
<keyword evidence="2" id="KW-0732">Signal</keyword>
<protein>
    <recommendedName>
        <fullName evidence="5">Lipoprotein</fullName>
    </recommendedName>
</protein>